<dbReference type="InterPro" id="IPR018392">
    <property type="entry name" value="LysM"/>
</dbReference>
<dbReference type="SUPFAM" id="SSF54106">
    <property type="entry name" value="LysM domain"/>
    <property type="match status" value="1"/>
</dbReference>
<evidence type="ECO:0000259" key="2">
    <source>
        <dbReference type="PROSITE" id="PS51782"/>
    </source>
</evidence>
<protein>
    <recommendedName>
        <fullName evidence="2">LysM domain-containing protein</fullName>
    </recommendedName>
</protein>
<keyword evidence="4" id="KW-1185">Reference proteome</keyword>
<dbReference type="PROSITE" id="PS51782">
    <property type="entry name" value="LYSM"/>
    <property type="match status" value="1"/>
</dbReference>
<feature type="domain" description="LysM" evidence="2">
    <location>
        <begin position="27"/>
        <end position="73"/>
    </location>
</feature>
<accession>A0A8H7PV27</accession>
<feature type="chain" id="PRO_5034979764" description="LysM domain-containing protein" evidence="1">
    <location>
        <begin position="19"/>
        <end position="218"/>
    </location>
</feature>
<proteinExistence type="predicted"/>
<dbReference type="AlphaFoldDB" id="A0A8H7PV27"/>
<reference evidence="3" key="1">
    <citation type="submission" date="2020-12" db="EMBL/GenBank/DDBJ databases">
        <title>Metabolic potential, ecology and presence of endohyphal bacteria is reflected in genomic diversity of Mucoromycotina.</title>
        <authorList>
            <person name="Muszewska A."/>
            <person name="Okrasinska A."/>
            <person name="Steczkiewicz K."/>
            <person name="Drgas O."/>
            <person name="Orlowska M."/>
            <person name="Perlinska-Lenart U."/>
            <person name="Aleksandrzak-Piekarczyk T."/>
            <person name="Szatraj K."/>
            <person name="Zielenkiewicz U."/>
            <person name="Pilsyk S."/>
            <person name="Malc E."/>
            <person name="Mieczkowski P."/>
            <person name="Kruszewska J.S."/>
            <person name="Biernat P."/>
            <person name="Pawlowska J."/>
        </authorList>
    </citation>
    <scope>NUCLEOTIDE SEQUENCE</scope>
    <source>
        <strain evidence="3">WA0000067209</strain>
    </source>
</reference>
<evidence type="ECO:0000313" key="3">
    <source>
        <dbReference type="EMBL" id="KAG2180285.1"/>
    </source>
</evidence>
<name>A0A8H7PV27_MORIS</name>
<dbReference type="Proteomes" id="UP000654370">
    <property type="component" value="Unassembled WGS sequence"/>
</dbReference>
<comment type="caution">
    <text evidence="3">The sequence shown here is derived from an EMBL/GenBank/DDBJ whole genome shotgun (WGS) entry which is preliminary data.</text>
</comment>
<sequence length="218" mass="21357">MKLLSLIALSSFAATAFANGPAPGCLQTYTVKPTDGCESIAASFSLTPDEFYNMNPGLHHAGDHVSVVDILHSDGSTQVINCVLPIIQKTNTALRQSCYCVCMKKPCAQAKDATTPSASVTSAAPSVKSVVTTPAASSMKSASVAASVVPSAMSSAVSGSASMPATGSAAASSGNATSAGASASTSPSAASSASSTEKLASSVAVIALLAGAASVFAM</sequence>
<gene>
    <name evidence="3" type="ORF">INT43_004074</name>
</gene>
<evidence type="ECO:0000256" key="1">
    <source>
        <dbReference type="SAM" id="SignalP"/>
    </source>
</evidence>
<dbReference type="Gene3D" id="3.10.350.10">
    <property type="entry name" value="LysM domain"/>
    <property type="match status" value="1"/>
</dbReference>
<dbReference type="CDD" id="cd00118">
    <property type="entry name" value="LysM"/>
    <property type="match status" value="1"/>
</dbReference>
<organism evidence="3 4">
    <name type="scientific">Mortierella isabellina</name>
    <name type="common">Filamentous fungus</name>
    <name type="synonym">Umbelopsis isabellina</name>
    <dbReference type="NCBI Taxonomy" id="91625"/>
    <lineage>
        <taxon>Eukaryota</taxon>
        <taxon>Fungi</taxon>
        <taxon>Fungi incertae sedis</taxon>
        <taxon>Mucoromycota</taxon>
        <taxon>Mucoromycotina</taxon>
        <taxon>Umbelopsidomycetes</taxon>
        <taxon>Umbelopsidales</taxon>
        <taxon>Umbelopsidaceae</taxon>
        <taxon>Umbelopsis</taxon>
    </lineage>
</organism>
<dbReference type="EMBL" id="JAEPQZ010000006">
    <property type="protein sequence ID" value="KAG2180285.1"/>
    <property type="molecule type" value="Genomic_DNA"/>
</dbReference>
<dbReference type="InterPro" id="IPR036779">
    <property type="entry name" value="LysM_dom_sf"/>
</dbReference>
<dbReference type="OrthoDB" id="2281372at2759"/>
<keyword evidence="1" id="KW-0732">Signal</keyword>
<feature type="signal peptide" evidence="1">
    <location>
        <begin position="1"/>
        <end position="18"/>
    </location>
</feature>
<evidence type="ECO:0000313" key="4">
    <source>
        <dbReference type="Proteomes" id="UP000654370"/>
    </source>
</evidence>